<dbReference type="RefSeq" id="WP_077388167.1">
    <property type="nucleotide sequence ID" value="NZ_CP019645.1"/>
</dbReference>
<reference evidence="1 2" key="1">
    <citation type="submission" date="2017-02" db="EMBL/GenBank/DDBJ databases">
        <title>Whole genome sequencing of Helicobacter bilis strain AAQJH.</title>
        <authorList>
            <person name="Conlan S."/>
            <person name="Thomas P.J."/>
            <person name="Mullikin J."/>
            <person name="Palmore T.N."/>
            <person name="Frank K.M."/>
            <person name="Segre J.A."/>
        </authorList>
    </citation>
    <scope>NUCLEOTIDE SEQUENCE [LARGE SCALE GENOMIC DNA]</scope>
    <source>
        <strain evidence="1 2">AAQJH</strain>
    </source>
</reference>
<evidence type="ECO:0000313" key="1">
    <source>
        <dbReference type="EMBL" id="AQQ59056.1"/>
    </source>
</evidence>
<proteinExistence type="predicted"/>
<gene>
    <name evidence="1" type="ORF">XJ32_01850</name>
</gene>
<dbReference type="Proteomes" id="UP000188298">
    <property type="component" value="Chromosome"/>
</dbReference>
<accession>A0A1Q2LF64</accession>
<name>A0A1Q2LF64_9HELI</name>
<evidence type="ECO:0000313" key="2">
    <source>
        <dbReference type="Proteomes" id="UP000188298"/>
    </source>
</evidence>
<dbReference type="KEGG" id="hbl:XJ32_01850"/>
<dbReference type="EMBL" id="CP019645">
    <property type="protein sequence ID" value="AQQ59056.1"/>
    <property type="molecule type" value="Genomic_DNA"/>
</dbReference>
<protein>
    <submittedName>
        <fullName evidence="1">Uncharacterized protein</fullName>
    </submittedName>
</protein>
<dbReference type="AlphaFoldDB" id="A0A1Q2LF64"/>
<sequence>MDLETRLVDASLQIELQVLDDSIELEAIKEYEVITQLHANSIDKWLSSLKAKSGDCKCGGGTAILGEMLVHIYKKLEHLENLITDSHEKYIPLKHSIHTKQLGHGAIILDSTMLDSTPLEIDKQYYVRLFLPVFPVRCVPLFAIAKDTQILQIKKMADRDLKDYDSYIVSIEREMLKARKTQNL</sequence>
<organism evidence="1 2">
    <name type="scientific">Helicobacter bilis</name>
    <dbReference type="NCBI Taxonomy" id="37372"/>
    <lineage>
        <taxon>Bacteria</taxon>
        <taxon>Pseudomonadati</taxon>
        <taxon>Campylobacterota</taxon>
        <taxon>Epsilonproteobacteria</taxon>
        <taxon>Campylobacterales</taxon>
        <taxon>Helicobacteraceae</taxon>
        <taxon>Helicobacter</taxon>
    </lineage>
</organism>